<protein>
    <submittedName>
        <fullName evidence="2">Uncharacterized protein</fullName>
    </submittedName>
</protein>
<evidence type="ECO:0000256" key="1">
    <source>
        <dbReference type="SAM" id="MobiDB-lite"/>
    </source>
</evidence>
<organism evidence="2 3">
    <name type="scientific">Ensete ventricosum</name>
    <name type="common">Abyssinian banana</name>
    <name type="synonym">Musa ensete</name>
    <dbReference type="NCBI Taxonomy" id="4639"/>
    <lineage>
        <taxon>Eukaryota</taxon>
        <taxon>Viridiplantae</taxon>
        <taxon>Streptophyta</taxon>
        <taxon>Embryophyta</taxon>
        <taxon>Tracheophyta</taxon>
        <taxon>Spermatophyta</taxon>
        <taxon>Magnoliopsida</taxon>
        <taxon>Liliopsida</taxon>
        <taxon>Zingiberales</taxon>
        <taxon>Musaceae</taxon>
        <taxon>Ensete</taxon>
    </lineage>
</organism>
<feature type="compositionally biased region" description="Basic and acidic residues" evidence="1">
    <location>
        <begin position="89"/>
        <end position="98"/>
    </location>
</feature>
<evidence type="ECO:0000313" key="3">
    <source>
        <dbReference type="Proteomes" id="UP000287651"/>
    </source>
</evidence>
<feature type="region of interest" description="Disordered" evidence="1">
    <location>
        <begin position="22"/>
        <end position="118"/>
    </location>
</feature>
<name>A0A426ZM32_ENSVE</name>
<gene>
    <name evidence="2" type="ORF">B296_00041359</name>
</gene>
<proteinExistence type="predicted"/>
<feature type="compositionally biased region" description="Basic residues" evidence="1">
    <location>
        <begin position="22"/>
        <end position="54"/>
    </location>
</feature>
<dbReference type="Proteomes" id="UP000287651">
    <property type="component" value="Unassembled WGS sequence"/>
</dbReference>
<accession>A0A426ZM32</accession>
<dbReference type="EMBL" id="AMZH03005960">
    <property type="protein sequence ID" value="RRT65046.1"/>
    <property type="molecule type" value="Genomic_DNA"/>
</dbReference>
<dbReference type="AlphaFoldDB" id="A0A426ZM32"/>
<evidence type="ECO:0000313" key="2">
    <source>
        <dbReference type="EMBL" id="RRT65046.1"/>
    </source>
</evidence>
<sequence>MNTPNQINHENALVNVRKTIKPHRRRQKWSASIRRRTSPLRRWPATKKSGRSAHRTTIGVGSSKGFGGKTAALHQIQPVKQKRGSRWRRTTEERERRVRGGSTATASTKRHKEEEGGGFPRRETFAIALESIACMVV</sequence>
<reference evidence="2 3" key="1">
    <citation type="journal article" date="2014" name="Agronomy (Basel)">
        <title>A Draft Genome Sequence for Ensete ventricosum, the Drought-Tolerant Tree Against Hunger.</title>
        <authorList>
            <person name="Harrison J."/>
            <person name="Moore K.A."/>
            <person name="Paszkiewicz K."/>
            <person name="Jones T."/>
            <person name="Grant M."/>
            <person name="Ambacheew D."/>
            <person name="Muzemil S."/>
            <person name="Studholme D.J."/>
        </authorList>
    </citation>
    <scope>NUCLEOTIDE SEQUENCE [LARGE SCALE GENOMIC DNA]</scope>
</reference>
<comment type="caution">
    <text evidence="2">The sequence shown here is derived from an EMBL/GenBank/DDBJ whole genome shotgun (WGS) entry which is preliminary data.</text>
</comment>